<organism evidence="1 2">
    <name type="scientific">Lentithecium fluviatile CBS 122367</name>
    <dbReference type="NCBI Taxonomy" id="1168545"/>
    <lineage>
        <taxon>Eukaryota</taxon>
        <taxon>Fungi</taxon>
        <taxon>Dikarya</taxon>
        <taxon>Ascomycota</taxon>
        <taxon>Pezizomycotina</taxon>
        <taxon>Dothideomycetes</taxon>
        <taxon>Pleosporomycetidae</taxon>
        <taxon>Pleosporales</taxon>
        <taxon>Massarineae</taxon>
        <taxon>Lentitheciaceae</taxon>
        <taxon>Lentithecium</taxon>
    </lineage>
</organism>
<proteinExistence type="predicted"/>
<name>A0A6G1JJB4_9PLEO</name>
<dbReference type="OrthoDB" id="5817230at2759"/>
<gene>
    <name evidence="1" type="ORF">K458DRAFT_61362</name>
</gene>
<accession>A0A6G1JJB4</accession>
<evidence type="ECO:0008006" key="3">
    <source>
        <dbReference type="Google" id="ProtNLM"/>
    </source>
</evidence>
<protein>
    <recommendedName>
        <fullName evidence="3">Fungal N-terminal domain-containing protein</fullName>
    </recommendedName>
</protein>
<dbReference type="AlphaFoldDB" id="A0A6G1JJB4"/>
<evidence type="ECO:0000313" key="1">
    <source>
        <dbReference type="EMBL" id="KAF2690642.1"/>
    </source>
</evidence>
<keyword evidence="2" id="KW-1185">Reference proteome</keyword>
<sequence>MDPATIFQIVGTAVSLGDVVLKCITGLSSLKTKYHDAPIHISTMIGQLYIVQTALDQLSVSNGAENDRHPRYRQLASQIGNSLDSFGVLVLALQKQLDQFDSPSSSNMAAKGRIKFLWSEKELADYSSLLDRQVNALSLLLQAIQCKVSCVGKRVRVY</sequence>
<dbReference type="Proteomes" id="UP000799291">
    <property type="component" value="Unassembled WGS sequence"/>
</dbReference>
<dbReference type="EMBL" id="MU005570">
    <property type="protein sequence ID" value="KAF2690642.1"/>
    <property type="molecule type" value="Genomic_DNA"/>
</dbReference>
<reference evidence="1" key="1">
    <citation type="journal article" date="2020" name="Stud. Mycol.">
        <title>101 Dothideomycetes genomes: a test case for predicting lifestyles and emergence of pathogens.</title>
        <authorList>
            <person name="Haridas S."/>
            <person name="Albert R."/>
            <person name="Binder M."/>
            <person name="Bloem J."/>
            <person name="Labutti K."/>
            <person name="Salamov A."/>
            <person name="Andreopoulos B."/>
            <person name="Baker S."/>
            <person name="Barry K."/>
            <person name="Bills G."/>
            <person name="Bluhm B."/>
            <person name="Cannon C."/>
            <person name="Castanera R."/>
            <person name="Culley D."/>
            <person name="Daum C."/>
            <person name="Ezra D."/>
            <person name="Gonzalez J."/>
            <person name="Henrissat B."/>
            <person name="Kuo A."/>
            <person name="Liang C."/>
            <person name="Lipzen A."/>
            <person name="Lutzoni F."/>
            <person name="Magnuson J."/>
            <person name="Mondo S."/>
            <person name="Nolan M."/>
            <person name="Ohm R."/>
            <person name="Pangilinan J."/>
            <person name="Park H.-J."/>
            <person name="Ramirez L."/>
            <person name="Alfaro M."/>
            <person name="Sun H."/>
            <person name="Tritt A."/>
            <person name="Yoshinaga Y."/>
            <person name="Zwiers L.-H."/>
            <person name="Turgeon B."/>
            <person name="Goodwin S."/>
            <person name="Spatafora J."/>
            <person name="Crous P."/>
            <person name="Grigoriev I."/>
        </authorList>
    </citation>
    <scope>NUCLEOTIDE SEQUENCE</scope>
    <source>
        <strain evidence="1">CBS 122367</strain>
    </source>
</reference>
<evidence type="ECO:0000313" key="2">
    <source>
        <dbReference type="Proteomes" id="UP000799291"/>
    </source>
</evidence>